<reference evidence="2 3" key="1">
    <citation type="submission" date="2024-11" db="EMBL/GenBank/DDBJ databases">
        <title>A near-complete genome assembly of Cinchona calisaya.</title>
        <authorList>
            <person name="Lian D.C."/>
            <person name="Zhao X.W."/>
            <person name="Wei L."/>
        </authorList>
    </citation>
    <scope>NUCLEOTIDE SEQUENCE [LARGE SCALE GENOMIC DNA]</scope>
    <source>
        <tissue evidence="2">Nenye</tissue>
    </source>
</reference>
<dbReference type="AlphaFoldDB" id="A0ABD2Z2I5"/>
<evidence type="ECO:0000313" key="3">
    <source>
        <dbReference type="Proteomes" id="UP001630127"/>
    </source>
</evidence>
<accession>A0ABD2Z2I5</accession>
<comment type="caution">
    <text evidence="2">The sequence shown here is derived from an EMBL/GenBank/DDBJ whole genome shotgun (WGS) entry which is preliminary data.</text>
</comment>
<protein>
    <submittedName>
        <fullName evidence="2">Uncharacterized protein</fullName>
    </submittedName>
</protein>
<evidence type="ECO:0000256" key="1">
    <source>
        <dbReference type="SAM" id="MobiDB-lite"/>
    </source>
</evidence>
<feature type="region of interest" description="Disordered" evidence="1">
    <location>
        <begin position="1"/>
        <end position="74"/>
    </location>
</feature>
<dbReference type="EMBL" id="JBJUIK010000011">
    <property type="protein sequence ID" value="KAL3513616.1"/>
    <property type="molecule type" value="Genomic_DNA"/>
</dbReference>
<proteinExistence type="predicted"/>
<gene>
    <name evidence="2" type="ORF">ACH5RR_026333</name>
</gene>
<sequence length="74" mass="8378">MDSVPPLLVHFDHGGVEPEQGEDVDDVPIDDELEQEPPPIQPPQDWPRRSIRDSRPSNRQNNVTLADPNNGFVR</sequence>
<dbReference type="Proteomes" id="UP001630127">
    <property type="component" value="Unassembled WGS sequence"/>
</dbReference>
<feature type="compositionally biased region" description="Pro residues" evidence="1">
    <location>
        <begin position="36"/>
        <end position="45"/>
    </location>
</feature>
<keyword evidence="3" id="KW-1185">Reference proteome</keyword>
<evidence type="ECO:0000313" key="2">
    <source>
        <dbReference type="EMBL" id="KAL3513616.1"/>
    </source>
</evidence>
<organism evidence="2 3">
    <name type="scientific">Cinchona calisaya</name>
    <dbReference type="NCBI Taxonomy" id="153742"/>
    <lineage>
        <taxon>Eukaryota</taxon>
        <taxon>Viridiplantae</taxon>
        <taxon>Streptophyta</taxon>
        <taxon>Embryophyta</taxon>
        <taxon>Tracheophyta</taxon>
        <taxon>Spermatophyta</taxon>
        <taxon>Magnoliopsida</taxon>
        <taxon>eudicotyledons</taxon>
        <taxon>Gunneridae</taxon>
        <taxon>Pentapetalae</taxon>
        <taxon>asterids</taxon>
        <taxon>lamiids</taxon>
        <taxon>Gentianales</taxon>
        <taxon>Rubiaceae</taxon>
        <taxon>Cinchonoideae</taxon>
        <taxon>Cinchoneae</taxon>
        <taxon>Cinchona</taxon>
    </lineage>
</organism>
<feature type="compositionally biased region" description="Acidic residues" evidence="1">
    <location>
        <begin position="19"/>
        <end position="35"/>
    </location>
</feature>
<feature type="compositionally biased region" description="Basic and acidic residues" evidence="1">
    <location>
        <begin position="46"/>
        <end position="56"/>
    </location>
</feature>
<name>A0ABD2Z2I5_9GENT</name>